<comment type="caution">
    <text evidence="1">The sequence shown here is derived from an EMBL/GenBank/DDBJ whole genome shotgun (WGS) entry which is preliminary data.</text>
</comment>
<dbReference type="AlphaFoldDB" id="A0A9P5YMH7"/>
<name>A0A9P5YMH7_9AGAR</name>
<gene>
    <name evidence="1" type="ORF">BDN70DRAFT_888025</name>
</gene>
<accession>A0A9P5YMH7</accession>
<reference evidence="1" key="1">
    <citation type="submission" date="2020-11" db="EMBL/GenBank/DDBJ databases">
        <authorList>
            <consortium name="DOE Joint Genome Institute"/>
            <person name="Ahrendt S."/>
            <person name="Riley R."/>
            <person name="Andreopoulos W."/>
            <person name="Labutti K."/>
            <person name="Pangilinan J."/>
            <person name="Ruiz-Duenas F.J."/>
            <person name="Barrasa J.M."/>
            <person name="Sanchez-Garcia M."/>
            <person name="Camarero S."/>
            <person name="Miyauchi S."/>
            <person name="Serrano A."/>
            <person name="Linde D."/>
            <person name="Babiker R."/>
            <person name="Drula E."/>
            <person name="Ayuso-Fernandez I."/>
            <person name="Pacheco R."/>
            <person name="Padilla G."/>
            <person name="Ferreira P."/>
            <person name="Barriuso J."/>
            <person name="Kellner H."/>
            <person name="Castanera R."/>
            <person name="Alfaro M."/>
            <person name="Ramirez L."/>
            <person name="Pisabarro A.G."/>
            <person name="Kuo A."/>
            <person name="Tritt A."/>
            <person name="Lipzen A."/>
            <person name="He G."/>
            <person name="Yan M."/>
            <person name="Ng V."/>
            <person name="Cullen D."/>
            <person name="Martin F."/>
            <person name="Rosso M.-N."/>
            <person name="Henrissat B."/>
            <person name="Hibbett D."/>
            <person name="Martinez A.T."/>
            <person name="Grigoriev I.V."/>
        </authorList>
    </citation>
    <scope>NUCLEOTIDE SEQUENCE</scope>
    <source>
        <strain evidence="1">CIRM-BRFM 674</strain>
    </source>
</reference>
<organism evidence="1 2">
    <name type="scientific">Pholiota conissans</name>
    <dbReference type="NCBI Taxonomy" id="109636"/>
    <lineage>
        <taxon>Eukaryota</taxon>
        <taxon>Fungi</taxon>
        <taxon>Dikarya</taxon>
        <taxon>Basidiomycota</taxon>
        <taxon>Agaricomycotina</taxon>
        <taxon>Agaricomycetes</taxon>
        <taxon>Agaricomycetidae</taxon>
        <taxon>Agaricales</taxon>
        <taxon>Agaricineae</taxon>
        <taxon>Strophariaceae</taxon>
        <taxon>Pholiota</taxon>
    </lineage>
</organism>
<keyword evidence="2" id="KW-1185">Reference proteome</keyword>
<sequence>MRVYMFQEGPSGGEWERKGAAIPIREYQSEVERSNFELRKRQVHGSRELMTDNDARHTISRLLTDF</sequence>
<evidence type="ECO:0000313" key="2">
    <source>
        <dbReference type="Proteomes" id="UP000807469"/>
    </source>
</evidence>
<protein>
    <submittedName>
        <fullName evidence="1">Uncharacterized protein</fullName>
    </submittedName>
</protein>
<proteinExistence type="predicted"/>
<evidence type="ECO:0000313" key="1">
    <source>
        <dbReference type="EMBL" id="KAF9471551.1"/>
    </source>
</evidence>
<dbReference type="Proteomes" id="UP000807469">
    <property type="component" value="Unassembled WGS sequence"/>
</dbReference>
<dbReference type="EMBL" id="MU155665">
    <property type="protein sequence ID" value="KAF9471551.1"/>
    <property type="molecule type" value="Genomic_DNA"/>
</dbReference>